<evidence type="ECO:0000313" key="1">
    <source>
        <dbReference type="EMBL" id="GGM75629.1"/>
    </source>
</evidence>
<proteinExistence type="predicted"/>
<evidence type="ECO:0000313" key="2">
    <source>
        <dbReference type="Proteomes" id="UP000597656"/>
    </source>
</evidence>
<dbReference type="Proteomes" id="UP000597656">
    <property type="component" value="Unassembled WGS sequence"/>
</dbReference>
<organism evidence="1 2">
    <name type="scientific">Lentzea pudingi</name>
    <dbReference type="NCBI Taxonomy" id="1789439"/>
    <lineage>
        <taxon>Bacteria</taxon>
        <taxon>Bacillati</taxon>
        <taxon>Actinomycetota</taxon>
        <taxon>Actinomycetes</taxon>
        <taxon>Pseudonocardiales</taxon>
        <taxon>Pseudonocardiaceae</taxon>
        <taxon>Lentzea</taxon>
    </lineage>
</organism>
<protein>
    <submittedName>
        <fullName evidence="1">Uncharacterized protein</fullName>
    </submittedName>
</protein>
<gene>
    <name evidence="1" type="ORF">GCM10011609_09420</name>
</gene>
<reference evidence="2" key="1">
    <citation type="journal article" date="2019" name="Int. J. Syst. Evol. Microbiol.">
        <title>The Global Catalogue of Microorganisms (GCM) 10K type strain sequencing project: providing services to taxonomists for standard genome sequencing and annotation.</title>
        <authorList>
            <consortium name="The Broad Institute Genomics Platform"/>
            <consortium name="The Broad Institute Genome Sequencing Center for Infectious Disease"/>
            <person name="Wu L."/>
            <person name="Ma J."/>
        </authorList>
    </citation>
    <scope>NUCLEOTIDE SEQUENCE [LARGE SCALE GENOMIC DNA]</scope>
    <source>
        <strain evidence="2">CGMCC 4.7319</strain>
    </source>
</reference>
<comment type="caution">
    <text evidence="1">The sequence shown here is derived from an EMBL/GenBank/DDBJ whole genome shotgun (WGS) entry which is preliminary data.</text>
</comment>
<name>A0ABQ2HDV3_9PSEU</name>
<keyword evidence="2" id="KW-1185">Reference proteome</keyword>
<dbReference type="EMBL" id="BMNC01000001">
    <property type="protein sequence ID" value="GGM75629.1"/>
    <property type="molecule type" value="Genomic_DNA"/>
</dbReference>
<sequence>MPPPSTDDAVADLPSATLVVPHPAAPAGAVLMLAVVTRHRAAAASAATLDRGELMSLPDTFGASGPER</sequence>
<accession>A0ABQ2HDV3</accession>